<dbReference type="InterPro" id="IPR008257">
    <property type="entry name" value="Pept_M19"/>
</dbReference>
<dbReference type="Proteomes" id="UP001397290">
    <property type="component" value="Unassembled WGS sequence"/>
</dbReference>
<comment type="similarity">
    <text evidence="2">Belongs to the metallo-dependent hydrolases superfamily. Peptidase M19 family.</text>
</comment>
<protein>
    <recommendedName>
        <fullName evidence="2">Dipeptidase</fullName>
        <ecNumber evidence="2">3.4.13.19</ecNumber>
    </recommendedName>
</protein>
<evidence type="ECO:0000313" key="3">
    <source>
        <dbReference type="EMBL" id="KAK8150456.1"/>
    </source>
</evidence>
<evidence type="ECO:0000256" key="2">
    <source>
        <dbReference type="RuleBase" id="RU341113"/>
    </source>
</evidence>
<comment type="catalytic activity">
    <reaction evidence="2">
        <text>an L-aminoacyl-L-amino acid + H2O = 2 an L-alpha-amino acid</text>
        <dbReference type="Rhea" id="RHEA:48940"/>
        <dbReference type="ChEBI" id="CHEBI:15377"/>
        <dbReference type="ChEBI" id="CHEBI:59869"/>
        <dbReference type="ChEBI" id="CHEBI:77460"/>
        <dbReference type="EC" id="3.4.13.19"/>
    </reaction>
</comment>
<keyword evidence="1 2" id="KW-0224">Dipeptidase</keyword>
<dbReference type="GO" id="GO:0070573">
    <property type="term" value="F:metallodipeptidase activity"/>
    <property type="evidence" value="ECO:0007669"/>
    <property type="project" value="InterPro"/>
</dbReference>
<keyword evidence="2" id="KW-0479">Metal-binding</keyword>
<sequence length="611" mass="68766">MESVVEGNARRQSENDRLDAQHEIVKSFMGGKLLRAPVDLADRNLRILDSGTAQANWLLDMARLVDSAAQLIGTDIAPDQFPAVDQRPPNMKLQKQSIFEAWPEDMQDNFDIVHQRFVLAACKSDEQGHKAVSSLFNLTKPGGWIELHEGNMLKVQEGPNHVAMMRFRDIAVDAWRKLGLLPDPGPRLGQWLRDTNALDVYEEVQTIRIGAAAETEEDGERGITLCMTMFGAIRRITAGQPGSPSQEEFHELEMQLKKELREVGNEWNYHLVYDERFEPHRDLGGHVDLKRLVQGKAGGVFWSVYVECPKEEDDFSDAAHYESMRDTFQQIDLLYRIVDLYSDSLEIAHSADDILRIFRKGKCASLMGAEGLHQIGNSSSVLRIFHRLGVRYITLTHGKNNLFADSATSKAPAHNGLSPQGRDIVREMNRIGMQVLELFECRPRIPVTDWVGYALVPNTRNVPDNVLDILKSNGGIIMISFIPWLTNKDADKSTVADVVDHILHVAGRIGFDHIGLGSDFDGMPSHVNGLEDVASYPNVVAAMLEREIEVSDIEKVMGLNLIRVFKQVEEVAAASDKLPVLEDGVKRLWNNDIRAFVRKLYPNAEHDRLRE</sequence>
<reference evidence="3 4" key="1">
    <citation type="submission" date="2020-02" db="EMBL/GenBank/DDBJ databases">
        <title>Comparative genomics of the hypocrealean fungal genus Beauvera.</title>
        <authorList>
            <person name="Showalter D.N."/>
            <person name="Bushley K.E."/>
            <person name="Rehner S.A."/>
        </authorList>
    </citation>
    <scope>NUCLEOTIDE SEQUENCE [LARGE SCALE GENOMIC DNA]</scope>
    <source>
        <strain evidence="3 4">ARSEF4384</strain>
    </source>
</reference>
<evidence type="ECO:0000313" key="4">
    <source>
        <dbReference type="Proteomes" id="UP001397290"/>
    </source>
</evidence>
<keyword evidence="2" id="KW-0378">Hydrolase</keyword>
<organism evidence="3 4">
    <name type="scientific">Beauveria asiatica</name>
    <dbReference type="NCBI Taxonomy" id="1069075"/>
    <lineage>
        <taxon>Eukaryota</taxon>
        <taxon>Fungi</taxon>
        <taxon>Dikarya</taxon>
        <taxon>Ascomycota</taxon>
        <taxon>Pezizomycotina</taxon>
        <taxon>Sordariomycetes</taxon>
        <taxon>Hypocreomycetidae</taxon>
        <taxon>Hypocreales</taxon>
        <taxon>Cordycipitaceae</taxon>
        <taxon>Beauveria</taxon>
    </lineage>
</organism>
<dbReference type="PROSITE" id="PS51365">
    <property type="entry name" value="RENAL_DIPEPTIDASE_2"/>
    <property type="match status" value="1"/>
</dbReference>
<dbReference type="SUPFAM" id="SSF53335">
    <property type="entry name" value="S-adenosyl-L-methionine-dependent methyltransferases"/>
    <property type="match status" value="1"/>
</dbReference>
<dbReference type="Pfam" id="PF13489">
    <property type="entry name" value="Methyltransf_23"/>
    <property type="match status" value="1"/>
</dbReference>
<keyword evidence="2" id="KW-0645">Protease</keyword>
<dbReference type="Gene3D" id="3.40.50.150">
    <property type="entry name" value="Vaccinia Virus protein VP39"/>
    <property type="match status" value="1"/>
</dbReference>
<comment type="caution">
    <text evidence="3">The sequence shown here is derived from an EMBL/GenBank/DDBJ whole genome shotgun (WGS) entry which is preliminary data.</text>
</comment>
<gene>
    <name evidence="3" type="ORF">G3M48_001929</name>
</gene>
<dbReference type="GO" id="GO:0006508">
    <property type="term" value="P:proteolysis"/>
    <property type="evidence" value="ECO:0007669"/>
    <property type="project" value="UniProtKB-KW"/>
</dbReference>
<proteinExistence type="inferred from homology"/>
<keyword evidence="2" id="KW-0482">Metalloprotease</keyword>
<dbReference type="PANTHER" id="PTHR10443">
    <property type="entry name" value="MICROSOMAL DIPEPTIDASE"/>
    <property type="match status" value="1"/>
</dbReference>
<dbReference type="InterPro" id="IPR029063">
    <property type="entry name" value="SAM-dependent_MTases_sf"/>
</dbReference>
<accession>A0AAW0S896</accession>
<dbReference type="CDD" id="cd01301">
    <property type="entry name" value="rDP_like"/>
    <property type="match status" value="1"/>
</dbReference>
<dbReference type="AlphaFoldDB" id="A0AAW0S896"/>
<keyword evidence="4" id="KW-1185">Reference proteome</keyword>
<dbReference type="SUPFAM" id="SSF51556">
    <property type="entry name" value="Metallo-dependent hydrolases"/>
    <property type="match status" value="1"/>
</dbReference>
<dbReference type="PANTHER" id="PTHR10443:SF12">
    <property type="entry name" value="DIPEPTIDASE"/>
    <property type="match status" value="1"/>
</dbReference>
<dbReference type="Pfam" id="PF01244">
    <property type="entry name" value="Peptidase_M19"/>
    <property type="match status" value="2"/>
</dbReference>
<dbReference type="GO" id="GO:0046872">
    <property type="term" value="F:metal ion binding"/>
    <property type="evidence" value="ECO:0007669"/>
    <property type="project" value="UniProtKB-UniRule"/>
</dbReference>
<keyword evidence="2" id="KW-0862">Zinc</keyword>
<dbReference type="Gene3D" id="3.20.20.140">
    <property type="entry name" value="Metal-dependent hydrolases"/>
    <property type="match status" value="2"/>
</dbReference>
<name>A0AAW0S896_9HYPO</name>
<comment type="cofactor">
    <cofactor evidence="2">
        <name>Zn(2+)</name>
        <dbReference type="ChEBI" id="CHEBI:29105"/>
    </cofactor>
</comment>
<dbReference type="InterPro" id="IPR032466">
    <property type="entry name" value="Metal_Hydrolase"/>
</dbReference>
<evidence type="ECO:0000256" key="1">
    <source>
        <dbReference type="ARBA" id="ARBA00022997"/>
    </source>
</evidence>
<dbReference type="EC" id="3.4.13.19" evidence="2"/>
<dbReference type="EMBL" id="JAAHCF010000016">
    <property type="protein sequence ID" value="KAK8150456.1"/>
    <property type="molecule type" value="Genomic_DNA"/>
</dbReference>